<feature type="signal peptide" evidence="1">
    <location>
        <begin position="1"/>
        <end position="20"/>
    </location>
</feature>
<organism evidence="3 4">
    <name type="scientific">Candidatus Alistipes avicola</name>
    <dbReference type="NCBI Taxonomy" id="2838432"/>
    <lineage>
        <taxon>Bacteria</taxon>
        <taxon>Pseudomonadati</taxon>
        <taxon>Bacteroidota</taxon>
        <taxon>Bacteroidia</taxon>
        <taxon>Bacteroidales</taxon>
        <taxon>Rikenellaceae</taxon>
        <taxon>Alistipes</taxon>
    </lineage>
</organism>
<accession>A0A9D2RHU2</accession>
<reference evidence="3" key="2">
    <citation type="submission" date="2021-04" db="EMBL/GenBank/DDBJ databases">
        <authorList>
            <person name="Gilroy R."/>
        </authorList>
    </citation>
    <scope>NUCLEOTIDE SEQUENCE</scope>
    <source>
        <strain evidence="3">CHK169-11906</strain>
    </source>
</reference>
<evidence type="ECO:0000256" key="1">
    <source>
        <dbReference type="SAM" id="SignalP"/>
    </source>
</evidence>
<evidence type="ECO:0000259" key="2">
    <source>
        <dbReference type="Pfam" id="PF11396"/>
    </source>
</evidence>
<name>A0A9D2RHU2_9BACT</name>
<dbReference type="SUPFAM" id="SSF160574">
    <property type="entry name" value="BT0923-like"/>
    <property type="match status" value="1"/>
</dbReference>
<feature type="domain" description="Putative beta-lactamase-inhibitor-like PepSY-like" evidence="2">
    <location>
        <begin position="62"/>
        <end position="143"/>
    </location>
</feature>
<evidence type="ECO:0000313" key="3">
    <source>
        <dbReference type="EMBL" id="HJA99271.1"/>
    </source>
</evidence>
<dbReference type="Proteomes" id="UP000824259">
    <property type="component" value="Unassembled WGS sequence"/>
</dbReference>
<dbReference type="InterPro" id="IPR021533">
    <property type="entry name" value="PepSY-like"/>
</dbReference>
<dbReference type="Gene3D" id="3.40.1420.30">
    <property type="match status" value="1"/>
</dbReference>
<comment type="caution">
    <text evidence="3">The sequence shown here is derived from an EMBL/GenBank/DDBJ whole genome shotgun (WGS) entry which is preliminary data.</text>
</comment>
<dbReference type="EMBL" id="DWYR01000020">
    <property type="protein sequence ID" value="HJA99271.1"/>
    <property type="molecule type" value="Genomic_DNA"/>
</dbReference>
<reference evidence="3" key="1">
    <citation type="journal article" date="2021" name="PeerJ">
        <title>Extensive microbial diversity within the chicken gut microbiome revealed by metagenomics and culture.</title>
        <authorList>
            <person name="Gilroy R."/>
            <person name="Ravi A."/>
            <person name="Getino M."/>
            <person name="Pursley I."/>
            <person name="Horton D.L."/>
            <person name="Alikhan N.F."/>
            <person name="Baker D."/>
            <person name="Gharbi K."/>
            <person name="Hall N."/>
            <person name="Watson M."/>
            <person name="Adriaenssens E.M."/>
            <person name="Foster-Nyarko E."/>
            <person name="Jarju S."/>
            <person name="Secka A."/>
            <person name="Antonio M."/>
            <person name="Oren A."/>
            <person name="Chaudhuri R.R."/>
            <person name="La Ragione R."/>
            <person name="Hildebrand F."/>
            <person name="Pallen M.J."/>
        </authorList>
    </citation>
    <scope>NUCLEOTIDE SEQUENCE</scope>
    <source>
        <strain evidence="3">CHK169-11906</strain>
    </source>
</reference>
<evidence type="ECO:0000313" key="4">
    <source>
        <dbReference type="Proteomes" id="UP000824259"/>
    </source>
</evidence>
<dbReference type="AlphaFoldDB" id="A0A9D2RHU2"/>
<keyword evidence="1" id="KW-0732">Signal</keyword>
<sequence length="147" mass="17112">MKKYFVAVALLFAGIVGAHADGKERPITVDQLPKPAQEFVNTYFKDLTVAYAVAERDSFKEEYEVVFTDRTEVDFRQDGQWKSVERKYSALPEAIVPQQIRDYLTAQHYDNLEVRKIESKAYGWEVELSNGMEIEFDRNFKVVDIDF</sequence>
<proteinExistence type="predicted"/>
<feature type="chain" id="PRO_5038778305" evidence="1">
    <location>
        <begin position="21"/>
        <end position="147"/>
    </location>
</feature>
<gene>
    <name evidence="3" type="ORF">H9779_06725</name>
</gene>
<dbReference type="Pfam" id="PF11396">
    <property type="entry name" value="PepSY_like"/>
    <property type="match status" value="1"/>
</dbReference>
<protein>
    <submittedName>
        <fullName evidence="3">PepSY-like domain-containing protein</fullName>
    </submittedName>
</protein>